<organism evidence="4">
    <name type="scientific">Streptomyces sp. R08</name>
    <dbReference type="NCBI Taxonomy" id="3238624"/>
    <lineage>
        <taxon>Bacteria</taxon>
        <taxon>Bacillati</taxon>
        <taxon>Actinomycetota</taxon>
        <taxon>Actinomycetes</taxon>
        <taxon>Kitasatosporales</taxon>
        <taxon>Streptomycetaceae</taxon>
        <taxon>Streptomyces</taxon>
    </lineage>
</organism>
<dbReference type="Gene3D" id="3.90.1150.10">
    <property type="entry name" value="Aspartate Aminotransferase, domain 1"/>
    <property type="match status" value="1"/>
</dbReference>
<evidence type="ECO:0000256" key="3">
    <source>
        <dbReference type="RuleBase" id="RU003560"/>
    </source>
</evidence>
<dbReference type="PROSITE" id="PS00600">
    <property type="entry name" value="AA_TRANSFER_CLASS_3"/>
    <property type="match status" value="1"/>
</dbReference>
<keyword evidence="4" id="KW-0808">Transferase</keyword>
<comment type="cofactor">
    <cofactor evidence="1">
        <name>pyridoxal 5'-phosphate</name>
        <dbReference type="ChEBI" id="CHEBI:597326"/>
    </cofactor>
</comment>
<dbReference type="PANTHER" id="PTHR43713:SF3">
    <property type="entry name" value="GLUTAMATE-1-SEMIALDEHYDE 2,1-AMINOMUTASE 1, CHLOROPLASTIC-RELATED"/>
    <property type="match status" value="1"/>
</dbReference>
<protein>
    <submittedName>
        <fullName evidence="4">Aminotransferase class III-fold pyridoxal phosphate-dependent enzyme</fullName>
    </submittedName>
</protein>
<dbReference type="InterPro" id="IPR049704">
    <property type="entry name" value="Aminotrans_3_PPA_site"/>
</dbReference>
<comment type="similarity">
    <text evidence="3">Belongs to the class-III pyridoxal-phosphate-dependent aminotransferase family.</text>
</comment>
<proteinExistence type="inferred from homology"/>
<dbReference type="Gene3D" id="3.40.640.10">
    <property type="entry name" value="Type I PLP-dependent aspartate aminotransferase-like (Major domain)"/>
    <property type="match status" value="1"/>
</dbReference>
<dbReference type="InterPro" id="IPR015424">
    <property type="entry name" value="PyrdxlP-dep_Trfase"/>
</dbReference>
<dbReference type="InterPro" id="IPR015422">
    <property type="entry name" value="PyrdxlP-dep_Trfase_small"/>
</dbReference>
<dbReference type="InterPro" id="IPR005814">
    <property type="entry name" value="Aminotrans_3"/>
</dbReference>
<gene>
    <name evidence="4" type="ORF">AB5J58_40170</name>
</gene>
<name>A0AB39MJM8_9ACTN</name>
<evidence type="ECO:0000313" key="4">
    <source>
        <dbReference type="EMBL" id="XDQ06005.1"/>
    </source>
</evidence>
<dbReference type="GO" id="GO:0030170">
    <property type="term" value="F:pyridoxal phosphate binding"/>
    <property type="evidence" value="ECO:0007669"/>
    <property type="project" value="InterPro"/>
</dbReference>
<dbReference type="Pfam" id="PF00202">
    <property type="entry name" value="Aminotran_3"/>
    <property type="match status" value="2"/>
</dbReference>
<sequence>MPTTVPRSAPDTHAQHLDRARRFTASETWDLDRRFPLVLDRSDGAQVWDAGGRRYVDFTSCSGAAPLGAGHGPVVDRIVAELTRSGGILPGPLSTLRVECAERLAALFPVAERSVFFRTGSCATTAAVRLARVHTGATTVLTSGYHGWHDWHLQDRAPMGPPGRDPQSVDFRYDLDLLDELAATHGPLAAVVVTPEVNFFPEEYARALEAAVRRHGALLIVDEVMTGFRYATGGYHTAAGLSPDLITLSKGLANGTALSAVSGRAEVMRAAEHTYLGNTYQREITPFAAALATLDAYADGTALARMRAVGERLIAGLNSVFAQHSTPAQAFAHPTMFDVLFADPSLGHAFFQQMWGRGFLMQYGGRFMPSAATTDEDVDAAVKTADAALTAAREETPEATNSRGGGPGWRDSDVLAAAVPFAEERFVATPATVEKWFGGVTRP</sequence>
<accession>A0AB39MJM8</accession>
<dbReference type="EMBL" id="CP163431">
    <property type="protein sequence ID" value="XDQ06005.1"/>
    <property type="molecule type" value="Genomic_DNA"/>
</dbReference>
<dbReference type="SUPFAM" id="SSF53383">
    <property type="entry name" value="PLP-dependent transferases"/>
    <property type="match status" value="1"/>
</dbReference>
<keyword evidence="4" id="KW-0032">Aminotransferase</keyword>
<dbReference type="GO" id="GO:0008483">
    <property type="term" value="F:transaminase activity"/>
    <property type="evidence" value="ECO:0007669"/>
    <property type="project" value="UniProtKB-KW"/>
</dbReference>
<dbReference type="RefSeq" id="WP_369191056.1">
    <property type="nucleotide sequence ID" value="NZ_CP163431.1"/>
</dbReference>
<dbReference type="PIRSF" id="PIRSF000521">
    <property type="entry name" value="Transaminase_4ab_Lys_Orn"/>
    <property type="match status" value="1"/>
</dbReference>
<dbReference type="AlphaFoldDB" id="A0AB39MJM8"/>
<evidence type="ECO:0000256" key="1">
    <source>
        <dbReference type="ARBA" id="ARBA00001933"/>
    </source>
</evidence>
<dbReference type="PANTHER" id="PTHR43713">
    <property type="entry name" value="GLUTAMATE-1-SEMIALDEHYDE 2,1-AMINOMUTASE"/>
    <property type="match status" value="1"/>
</dbReference>
<dbReference type="InterPro" id="IPR015421">
    <property type="entry name" value="PyrdxlP-dep_Trfase_major"/>
</dbReference>
<keyword evidence="2 3" id="KW-0663">Pyridoxal phosphate</keyword>
<reference evidence="4" key="1">
    <citation type="submission" date="2024-07" db="EMBL/GenBank/DDBJ databases">
        <authorList>
            <person name="Yu S.T."/>
        </authorList>
    </citation>
    <scope>NUCLEOTIDE SEQUENCE</scope>
    <source>
        <strain evidence="4">R08</strain>
    </source>
</reference>
<evidence type="ECO:0000256" key="2">
    <source>
        <dbReference type="ARBA" id="ARBA00022898"/>
    </source>
</evidence>